<name>A0A4P6X9W2_HYDPS</name>
<sequence length="437" mass="46643">MSDQAATPRFKIEYRTASSGAVVSSASYNEPDEALQAYKDAAEAFRAAKLPPGASLSLNDQKLEMHAGAVSEGLGVVRHSWSKEPARERFDALQVSAQDRPEQAALRAAFAGIPRDVEHAGAARAAGGTIEFTERVASKESGPAGANSDRVGGPEDEARVDSLRKRYLRTPDGYHDKQTMELVIADKGSKLVTQREDLATVDAMAVAAADRGWSAVTLSGTEAFRREAWYQLSARGIEVTGYSPTQADKARLAEVQRAQEQESRERAAPAKTATPAKPVAEPQMRSPVEEASNAVRKMASDISIEGSTTPREQLAVSAAANQAYGAAVAANERDRERARGADKGRAAEVAAPVRAAPARPVERALSTDQQVMVAAVDRALRDGGLSAEQRERVREVATKVAAQHPEAKAPRVADRSAIPQPVASPAPQKQAKRDLSR</sequence>
<dbReference type="RefSeq" id="WP_133158254.1">
    <property type="nucleotide sequence ID" value="NZ_CP037868.1"/>
</dbReference>
<gene>
    <name evidence="3" type="ORF">HPF_23385</name>
</gene>
<evidence type="ECO:0000256" key="1">
    <source>
        <dbReference type="SAM" id="MobiDB-lite"/>
    </source>
</evidence>
<feature type="region of interest" description="Disordered" evidence="1">
    <location>
        <begin position="396"/>
        <end position="437"/>
    </location>
</feature>
<dbReference type="KEGG" id="hpse:HPF_23385"/>
<dbReference type="InterPro" id="IPR040677">
    <property type="entry name" value="LPD7"/>
</dbReference>
<feature type="domain" description="Large polyvalent protein-associated" evidence="2">
    <location>
        <begin position="162"/>
        <end position="252"/>
    </location>
</feature>
<evidence type="ECO:0000313" key="4">
    <source>
        <dbReference type="Proteomes" id="UP000293912"/>
    </source>
</evidence>
<feature type="compositionally biased region" description="Basic and acidic residues" evidence="1">
    <location>
        <begin position="331"/>
        <end position="346"/>
    </location>
</feature>
<keyword evidence="3" id="KW-0614">Plasmid</keyword>
<proteinExistence type="predicted"/>
<geneLocation type="plasmid" evidence="3 4">
    <name>pDSM1084</name>
</geneLocation>
<feature type="compositionally biased region" description="Low complexity" evidence="1">
    <location>
        <begin position="269"/>
        <end position="282"/>
    </location>
</feature>
<dbReference type="Pfam" id="PF18821">
    <property type="entry name" value="LPD7"/>
    <property type="match status" value="1"/>
</dbReference>
<keyword evidence="4" id="KW-1185">Reference proteome</keyword>
<accession>A0A4P6X9W2</accession>
<feature type="region of interest" description="Disordered" evidence="1">
    <location>
        <begin position="326"/>
        <end position="365"/>
    </location>
</feature>
<feature type="compositionally biased region" description="Basic and acidic residues" evidence="1">
    <location>
        <begin position="405"/>
        <end position="414"/>
    </location>
</feature>
<evidence type="ECO:0000313" key="3">
    <source>
        <dbReference type="EMBL" id="QBM30651.1"/>
    </source>
</evidence>
<dbReference type="AlphaFoldDB" id="A0A4P6X9W2"/>
<dbReference type="Proteomes" id="UP000293912">
    <property type="component" value="Plasmid pDSM1084"/>
</dbReference>
<organism evidence="3 4">
    <name type="scientific">Hydrogenophaga pseudoflava</name>
    <name type="common">Pseudomonas carboxydoflava</name>
    <dbReference type="NCBI Taxonomy" id="47421"/>
    <lineage>
        <taxon>Bacteria</taxon>
        <taxon>Pseudomonadati</taxon>
        <taxon>Pseudomonadota</taxon>
        <taxon>Betaproteobacteria</taxon>
        <taxon>Burkholderiales</taxon>
        <taxon>Comamonadaceae</taxon>
        <taxon>Hydrogenophaga</taxon>
    </lineage>
</organism>
<dbReference type="GeneID" id="39465718"/>
<feature type="region of interest" description="Disordered" evidence="1">
    <location>
        <begin position="256"/>
        <end position="287"/>
    </location>
</feature>
<evidence type="ECO:0000259" key="2">
    <source>
        <dbReference type="Pfam" id="PF18821"/>
    </source>
</evidence>
<dbReference type="EMBL" id="CP037868">
    <property type="protein sequence ID" value="QBM30651.1"/>
    <property type="molecule type" value="Genomic_DNA"/>
</dbReference>
<reference evidence="3 4" key="1">
    <citation type="submission" date="2019-03" db="EMBL/GenBank/DDBJ databases">
        <authorList>
            <person name="Sebastian G."/>
            <person name="Baumann P."/>
            <person name="Ruckert C."/>
            <person name="Kalinowski J."/>
            <person name="Nebel B."/>
            <person name="Takors R."/>
            <person name="Blombach B."/>
        </authorList>
    </citation>
    <scope>NUCLEOTIDE SEQUENCE [LARGE SCALE GENOMIC DNA]</scope>
    <source>
        <strain evidence="3 4">DSM 1084</strain>
        <plasmid evidence="3 4">pDSM1084</plasmid>
    </source>
</reference>
<protein>
    <recommendedName>
        <fullName evidence="2">Large polyvalent protein-associated domain-containing protein</fullName>
    </recommendedName>
</protein>
<feature type="compositionally biased region" description="Low complexity" evidence="1">
    <location>
        <begin position="347"/>
        <end position="359"/>
    </location>
</feature>
<feature type="compositionally biased region" description="Basic and acidic residues" evidence="1">
    <location>
        <begin position="256"/>
        <end position="268"/>
    </location>
</feature>
<feature type="region of interest" description="Disordered" evidence="1">
    <location>
        <begin position="137"/>
        <end position="159"/>
    </location>
</feature>